<proteinExistence type="predicted"/>
<evidence type="ECO:0000259" key="2">
    <source>
        <dbReference type="Pfam" id="PF01592"/>
    </source>
</evidence>
<dbReference type="GO" id="GO:0051536">
    <property type="term" value="F:iron-sulfur cluster binding"/>
    <property type="evidence" value="ECO:0007669"/>
    <property type="project" value="InterPro"/>
</dbReference>
<dbReference type="InterPro" id="IPR017787">
    <property type="entry name" value="NIF_FeS_clus_asmbl_NifU-like"/>
</dbReference>
<dbReference type="GO" id="GO:0005506">
    <property type="term" value="F:iron ion binding"/>
    <property type="evidence" value="ECO:0007669"/>
    <property type="project" value="InterPro"/>
</dbReference>
<gene>
    <name evidence="3" type="ORF">S03H2_54099</name>
</gene>
<organism evidence="3">
    <name type="scientific">marine sediment metagenome</name>
    <dbReference type="NCBI Taxonomy" id="412755"/>
    <lineage>
        <taxon>unclassified sequences</taxon>
        <taxon>metagenomes</taxon>
        <taxon>ecological metagenomes</taxon>
    </lineage>
</organism>
<feature type="compositionally biased region" description="Basic and acidic residues" evidence="1">
    <location>
        <begin position="128"/>
        <end position="137"/>
    </location>
</feature>
<evidence type="ECO:0000256" key="1">
    <source>
        <dbReference type="SAM" id="MobiDB-lite"/>
    </source>
</evidence>
<dbReference type="PANTHER" id="PTHR10093">
    <property type="entry name" value="IRON-SULFUR CLUSTER ASSEMBLY ENZYME NIFU HOMOLOG"/>
    <property type="match status" value="1"/>
</dbReference>
<dbReference type="Gene3D" id="3.90.1010.10">
    <property type="match status" value="1"/>
</dbReference>
<name>X1H3L1_9ZZZZ</name>
<dbReference type="AlphaFoldDB" id="X1H3L1"/>
<accession>X1H3L1</accession>
<dbReference type="NCBIfam" id="TIGR03419">
    <property type="entry name" value="NifU_clost"/>
    <property type="match status" value="1"/>
</dbReference>
<dbReference type="SUPFAM" id="SSF82649">
    <property type="entry name" value="SufE/NifU"/>
    <property type="match status" value="1"/>
</dbReference>
<feature type="domain" description="NIF system FeS cluster assembly NifU N-terminal" evidence="2">
    <location>
        <begin position="3"/>
        <end position="124"/>
    </location>
</feature>
<evidence type="ECO:0000313" key="3">
    <source>
        <dbReference type="EMBL" id="GAH63967.1"/>
    </source>
</evidence>
<protein>
    <recommendedName>
        <fullName evidence="2">NIF system FeS cluster assembly NifU N-terminal domain-containing protein</fullName>
    </recommendedName>
</protein>
<dbReference type="EMBL" id="BARU01034460">
    <property type="protein sequence ID" value="GAH63967.1"/>
    <property type="molecule type" value="Genomic_DNA"/>
</dbReference>
<dbReference type="GO" id="GO:0016226">
    <property type="term" value="P:iron-sulfur cluster assembly"/>
    <property type="evidence" value="ECO:0007669"/>
    <property type="project" value="InterPro"/>
</dbReference>
<dbReference type="InterPro" id="IPR002871">
    <property type="entry name" value="NIF_FeS_clus_asmbl_NifU_N"/>
</dbReference>
<dbReference type="CDD" id="cd06664">
    <property type="entry name" value="IscU_like"/>
    <property type="match status" value="1"/>
</dbReference>
<feature type="region of interest" description="Disordered" evidence="1">
    <location>
        <begin position="118"/>
        <end position="137"/>
    </location>
</feature>
<comment type="caution">
    <text evidence="3">The sequence shown here is derived from an EMBL/GenBank/DDBJ whole genome shotgun (WGS) entry which is preliminary data.</text>
</comment>
<dbReference type="Pfam" id="PF01592">
    <property type="entry name" value="NifU_N"/>
    <property type="match status" value="1"/>
</dbReference>
<reference evidence="3" key="1">
    <citation type="journal article" date="2014" name="Front. Microbiol.">
        <title>High frequency of phylogenetically diverse reductive dehalogenase-homologous genes in deep subseafloor sedimentary metagenomes.</title>
        <authorList>
            <person name="Kawai M."/>
            <person name="Futagami T."/>
            <person name="Toyoda A."/>
            <person name="Takaki Y."/>
            <person name="Nishi S."/>
            <person name="Hori S."/>
            <person name="Arai W."/>
            <person name="Tsubouchi T."/>
            <person name="Morono Y."/>
            <person name="Uchiyama I."/>
            <person name="Ito T."/>
            <person name="Fujiyama A."/>
            <person name="Inagaki F."/>
            <person name="Takami H."/>
        </authorList>
    </citation>
    <scope>NUCLEOTIDE SEQUENCE</scope>
    <source>
        <strain evidence="3">Expedition CK06-06</strain>
    </source>
</reference>
<sequence length="137" mass="14875">MFQYNQKVMDHFMNPRNVGEITDADGEGTVGNPVCGDLMTFYIKVNNGRIGDVKFKTFGCGAAIAVSSIVSEMAKGKTLGEAMKITNKMVATELGGLPKNKLHCSNLGADALRKAIENYRRRPSKSKSRGERDESAA</sequence>